<dbReference type="Pfam" id="PF10983">
    <property type="entry name" value="DUF2793"/>
    <property type="match status" value="1"/>
</dbReference>
<dbReference type="OrthoDB" id="564699at2"/>
<dbReference type="Proteomes" id="UP000077603">
    <property type="component" value="Chromosome"/>
</dbReference>
<evidence type="ECO:0000313" key="3">
    <source>
        <dbReference type="EMBL" id="ANF54518.1"/>
    </source>
</evidence>
<sequence length="495" mass="46719">MSIDASARLGLPYLAAGQLQKHVTLNEALTFLDALTQTAVVSRTTAVQPASASDGDLYILPEGATGDDWSGRAAGALMRHEMGGWTVVATPDGHLAVVLDSEEIVVRRNGDWTPLQTATPDELQQITRLGVNATADATNVVTVRANKALWTALENESGGDGDLRFTFNKQASADVLSLLFQSGWGGRAELGLIGDDDLRLKVSPDGGAWREVLMADRHTGRAWFAKGATRRETTTLTTGGAWSPPEWARWVEAVCVGGGGGGGAGLSGPAGTSRHGGGGGGAGGVMSALWPVEALGAGLSISVGAGGGGGSGSGAAGASGGDSRIALGSVTLLTGEGGRGGAGGASASGLGGAGGGGLIASNAGGASSVTATGMAGQSAARPDGPGGGGGGGGVGGANVVQSGGAGGDGGLLAVKATGGAGGSGAGNAGQTAPLNDLHWAGGGGAGGGAQASGAGRAGGDGGFYGGGGGGGGAGVTAAGAGGAGAPGVVRLTAIG</sequence>
<evidence type="ECO:0000313" key="4">
    <source>
        <dbReference type="Proteomes" id="UP000077603"/>
    </source>
</evidence>
<proteinExistence type="predicted"/>
<keyword evidence="4" id="KW-1185">Reference proteome</keyword>
<dbReference type="KEGG" id="bne:DA69_07060"/>
<evidence type="ECO:0000259" key="2">
    <source>
        <dbReference type="Pfam" id="PF21722"/>
    </source>
</evidence>
<dbReference type="Pfam" id="PF21722">
    <property type="entry name" value="Gly_rich_2"/>
    <property type="match status" value="1"/>
</dbReference>
<dbReference type="eggNOG" id="ENOG502Z9IR">
    <property type="taxonomic scope" value="Bacteria"/>
</dbReference>
<feature type="domain" description="Glycine-rich" evidence="2">
    <location>
        <begin position="241"/>
        <end position="492"/>
    </location>
</feature>
<dbReference type="STRING" id="588932.DA69_07060"/>
<dbReference type="RefSeq" id="WP_064108281.1">
    <property type="nucleotide sequence ID" value="NZ_CP015614.1"/>
</dbReference>
<organism evidence="3 4">
    <name type="scientific">Brevundimonas naejangsanensis</name>
    <dbReference type="NCBI Taxonomy" id="588932"/>
    <lineage>
        <taxon>Bacteria</taxon>
        <taxon>Pseudomonadati</taxon>
        <taxon>Pseudomonadota</taxon>
        <taxon>Alphaproteobacteria</taxon>
        <taxon>Caulobacterales</taxon>
        <taxon>Caulobacteraceae</taxon>
        <taxon>Brevundimonas</taxon>
    </lineage>
</organism>
<protein>
    <recommendedName>
        <fullName evidence="2">Glycine-rich domain-containing protein</fullName>
    </recommendedName>
</protein>
<name>A0A172Y5P1_9CAUL</name>
<evidence type="ECO:0000256" key="1">
    <source>
        <dbReference type="SAM" id="MobiDB-lite"/>
    </source>
</evidence>
<dbReference type="AlphaFoldDB" id="A0A172Y5P1"/>
<dbReference type="InterPro" id="IPR049304">
    <property type="entry name" value="Gly_rich_dom"/>
</dbReference>
<dbReference type="EMBL" id="CP015614">
    <property type="protein sequence ID" value="ANF54518.1"/>
    <property type="molecule type" value="Genomic_DNA"/>
</dbReference>
<accession>A0A172Y5P1</accession>
<dbReference type="InterPro" id="IPR021251">
    <property type="entry name" value="DUF2793"/>
</dbReference>
<feature type="region of interest" description="Disordered" evidence="1">
    <location>
        <begin position="374"/>
        <end position="395"/>
    </location>
</feature>
<reference evidence="3 4" key="1">
    <citation type="journal article" date="2014" name="Genome Announc.">
        <title>Genome Sequence of a Promising Hydrogen-Producing Facultative Anaerobic Bacterium, Brevundimonas naejangsanensis Strain B1.</title>
        <authorList>
            <person name="Su H."/>
            <person name="Zhang T."/>
            <person name="Bao M."/>
            <person name="Jiang Y."/>
            <person name="Wang Y."/>
            <person name="Tan T."/>
        </authorList>
    </citation>
    <scope>NUCLEOTIDE SEQUENCE [LARGE SCALE GENOMIC DNA]</scope>
    <source>
        <strain evidence="3 4">B1</strain>
    </source>
</reference>
<feature type="compositionally biased region" description="Gly residues" evidence="1">
    <location>
        <begin position="384"/>
        <end position="395"/>
    </location>
</feature>
<gene>
    <name evidence="3" type="ORF">DA69_07060</name>
</gene>